<feature type="transmembrane region" description="Helical" evidence="6">
    <location>
        <begin position="315"/>
        <end position="334"/>
    </location>
</feature>
<evidence type="ECO:0000313" key="7">
    <source>
        <dbReference type="EMBL" id="MDN4532094.1"/>
    </source>
</evidence>
<name>A0AAW7M517_9STAP</name>
<keyword evidence="3 6" id="KW-0812">Transmembrane</keyword>
<feature type="transmembrane region" description="Helical" evidence="6">
    <location>
        <begin position="219"/>
        <end position="242"/>
    </location>
</feature>
<feature type="transmembrane region" description="Helical" evidence="6">
    <location>
        <begin position="463"/>
        <end position="490"/>
    </location>
</feature>
<dbReference type="RefSeq" id="WP_150888696.1">
    <property type="nucleotide sequence ID" value="NZ_CAKZJA010000011.1"/>
</dbReference>
<feature type="transmembrane region" description="Helical" evidence="6">
    <location>
        <begin position="83"/>
        <end position="105"/>
    </location>
</feature>
<evidence type="ECO:0000256" key="4">
    <source>
        <dbReference type="ARBA" id="ARBA00022989"/>
    </source>
</evidence>
<feature type="transmembrane region" description="Helical" evidence="6">
    <location>
        <begin position="117"/>
        <end position="134"/>
    </location>
</feature>
<feature type="transmembrane region" description="Helical" evidence="6">
    <location>
        <begin position="435"/>
        <end position="457"/>
    </location>
</feature>
<feature type="transmembrane region" description="Helical" evidence="6">
    <location>
        <begin position="401"/>
        <end position="423"/>
    </location>
</feature>
<organism evidence="7 8">
    <name type="scientific">Staphylococcus auricularis</name>
    <dbReference type="NCBI Taxonomy" id="29379"/>
    <lineage>
        <taxon>Bacteria</taxon>
        <taxon>Bacillati</taxon>
        <taxon>Bacillota</taxon>
        <taxon>Bacilli</taxon>
        <taxon>Bacillales</taxon>
        <taxon>Staphylococcaceae</taxon>
        <taxon>Staphylococcus</taxon>
    </lineage>
</organism>
<feature type="transmembrane region" description="Helical" evidence="6">
    <location>
        <begin position="346"/>
        <end position="365"/>
    </location>
</feature>
<evidence type="ECO:0000256" key="3">
    <source>
        <dbReference type="ARBA" id="ARBA00022692"/>
    </source>
</evidence>
<keyword evidence="4 6" id="KW-1133">Transmembrane helix</keyword>
<dbReference type="InterPro" id="IPR024923">
    <property type="entry name" value="PG_synth_SpoVB"/>
</dbReference>
<evidence type="ECO:0000256" key="5">
    <source>
        <dbReference type="ARBA" id="ARBA00023136"/>
    </source>
</evidence>
<protein>
    <submittedName>
        <fullName evidence="7">Polysaccharide biosynthesis protein</fullName>
    </submittedName>
</protein>
<accession>A0AAW7M517</accession>
<comment type="subcellular location">
    <subcellularLocation>
        <location evidence="1">Cell membrane</location>
        <topology evidence="1">Multi-pass membrane protein</topology>
    </subcellularLocation>
</comment>
<dbReference type="PANTHER" id="PTHR30250:SF29">
    <property type="entry name" value="POLYSACCHARIDE BIOSYNTHESIS PROTEIN C-TERMINAL DOMAIN-CONTAINING PROTEIN"/>
    <property type="match status" value="1"/>
</dbReference>
<dbReference type="EMBL" id="JAUHQC010000002">
    <property type="protein sequence ID" value="MDN4532094.1"/>
    <property type="molecule type" value="Genomic_DNA"/>
</dbReference>
<evidence type="ECO:0000256" key="1">
    <source>
        <dbReference type="ARBA" id="ARBA00004651"/>
    </source>
</evidence>
<dbReference type="Proteomes" id="UP001171687">
    <property type="component" value="Unassembled WGS sequence"/>
</dbReference>
<dbReference type="InterPro" id="IPR050833">
    <property type="entry name" value="Poly_Biosynth_Transport"/>
</dbReference>
<feature type="transmembrane region" description="Helical" evidence="6">
    <location>
        <begin position="377"/>
        <end position="395"/>
    </location>
</feature>
<evidence type="ECO:0000256" key="2">
    <source>
        <dbReference type="ARBA" id="ARBA00022475"/>
    </source>
</evidence>
<dbReference type="AlphaFoldDB" id="A0AAW7M517"/>
<comment type="caution">
    <text evidence="7">The sequence shown here is derived from an EMBL/GenBank/DDBJ whole genome shotgun (WGS) entry which is preliminary data.</text>
</comment>
<feature type="transmembrane region" description="Helical" evidence="6">
    <location>
        <begin position="12"/>
        <end position="31"/>
    </location>
</feature>
<feature type="transmembrane region" description="Helical" evidence="6">
    <location>
        <begin position="274"/>
        <end position="294"/>
    </location>
</feature>
<proteinExistence type="predicted"/>
<dbReference type="InterPro" id="IPR002797">
    <property type="entry name" value="Polysacc_synth"/>
</dbReference>
<gene>
    <name evidence="7" type="ORF">QYH67_00495</name>
</gene>
<evidence type="ECO:0000313" key="8">
    <source>
        <dbReference type="Proteomes" id="UP001171687"/>
    </source>
</evidence>
<sequence>MKKYNQSAFDGVVVLTVALLIVKVLSAVYRVPYQNILGDAGLYAFQQVYPIVALSMILSMNAVPSAVTQLYSRSRDEVIYSKLLLRIQLVGIAVFIVLICFAPQMAQLMGDEHLAPMLRSASFSFLFIGILGVLRGYFQSKNQMAIPAVSQVIEQVIRVAIIIVSILIFIQFDWSVYHVGALAIGGSAIGFLLSSVYIWRKKPFTISFKRHKQIEMQPWSKLVMAVMIFAVSQLIVILWQVVDSFTVLNGLRDAGISLSHAVTQKGVYDRGASFIQMGLIVTTTFSFVLIPLLTKALHDEDMERVDHYANVSVKITVAISTAACVGLINLLPLMNRVFFKEDTLTGTLAVYMLTVICVSLIMIYISLLQVRKQEGTILIALIIGMLTKALANMILVPAMHIMGASIATVVSLIIFVLILQLKISRLYHFSAMMQFVLKLIISMIVMTLSVQCILQLVDTEGRFTGFILLIVAAIIGMIVLGVMIVILHMFSDEELQYLPMGKKLSQLKKGRR</sequence>
<evidence type="ECO:0000256" key="6">
    <source>
        <dbReference type="SAM" id="Phobius"/>
    </source>
</evidence>
<reference evidence="7" key="1">
    <citation type="submission" date="2023-07" db="EMBL/GenBank/DDBJ databases">
        <title>Evaluation of the beneficial properties of pineapple isolates.</title>
        <authorList>
            <person name="Adefiranye O."/>
        </authorList>
    </citation>
    <scope>NUCLEOTIDE SEQUENCE</scope>
    <source>
        <strain evidence="7">PAPLE_T1</strain>
    </source>
</reference>
<feature type="transmembrane region" description="Helical" evidence="6">
    <location>
        <begin position="155"/>
        <end position="172"/>
    </location>
</feature>
<keyword evidence="2" id="KW-1003">Cell membrane</keyword>
<dbReference type="CDD" id="cd13124">
    <property type="entry name" value="MATE_SpoVB_like"/>
    <property type="match status" value="1"/>
</dbReference>
<feature type="transmembrane region" description="Helical" evidence="6">
    <location>
        <begin position="178"/>
        <end position="199"/>
    </location>
</feature>
<dbReference type="Pfam" id="PF01943">
    <property type="entry name" value="Polysacc_synt"/>
    <property type="match status" value="1"/>
</dbReference>
<dbReference type="GO" id="GO:0005886">
    <property type="term" value="C:plasma membrane"/>
    <property type="evidence" value="ECO:0007669"/>
    <property type="project" value="UniProtKB-SubCell"/>
</dbReference>
<dbReference type="PANTHER" id="PTHR30250">
    <property type="entry name" value="PST FAMILY PREDICTED COLANIC ACID TRANSPORTER"/>
    <property type="match status" value="1"/>
</dbReference>
<keyword evidence="5 6" id="KW-0472">Membrane</keyword>
<feature type="transmembrane region" description="Helical" evidence="6">
    <location>
        <begin position="51"/>
        <end position="71"/>
    </location>
</feature>